<dbReference type="EMBL" id="CP134146">
    <property type="protein sequence ID" value="WNC70270.1"/>
    <property type="molecule type" value="Genomic_DNA"/>
</dbReference>
<dbReference type="RefSeq" id="WP_348389411.1">
    <property type="nucleotide sequence ID" value="NZ_CP134146.1"/>
</dbReference>
<feature type="domain" description="Calcineurin-like phosphoesterase" evidence="2">
    <location>
        <begin position="101"/>
        <end position="317"/>
    </location>
</feature>
<evidence type="ECO:0000256" key="1">
    <source>
        <dbReference type="SAM" id="SignalP"/>
    </source>
</evidence>
<dbReference type="Pfam" id="PF00149">
    <property type="entry name" value="Metallophos"/>
    <property type="match status" value="1"/>
</dbReference>
<organism evidence="3 4">
    <name type="scientific">Thalassotalea nanhaiensis</name>
    <dbReference type="NCBI Taxonomy" id="3065648"/>
    <lineage>
        <taxon>Bacteria</taxon>
        <taxon>Pseudomonadati</taxon>
        <taxon>Pseudomonadota</taxon>
        <taxon>Gammaproteobacteria</taxon>
        <taxon>Alteromonadales</taxon>
        <taxon>Colwelliaceae</taxon>
        <taxon>Thalassotalea</taxon>
    </lineage>
</organism>
<keyword evidence="1" id="KW-0732">Signal</keyword>
<dbReference type="Proteomes" id="UP001248581">
    <property type="component" value="Chromosome"/>
</dbReference>
<keyword evidence="4" id="KW-1185">Reference proteome</keyword>
<gene>
    <name evidence="3" type="ORF">RI845_09045</name>
</gene>
<protein>
    <submittedName>
        <fullName evidence="3">Metallophosphoesterase</fullName>
    </submittedName>
</protein>
<evidence type="ECO:0000259" key="2">
    <source>
        <dbReference type="Pfam" id="PF00149"/>
    </source>
</evidence>
<dbReference type="PANTHER" id="PTHR46546">
    <property type="entry name" value="SHEWANELLA-LIKE PROTEIN PHOSPHATASE 1"/>
    <property type="match status" value="1"/>
</dbReference>
<dbReference type="SUPFAM" id="SSF56300">
    <property type="entry name" value="Metallo-dependent phosphatases"/>
    <property type="match status" value="1"/>
</dbReference>
<reference evidence="4" key="1">
    <citation type="submission" date="2023-09" db="EMBL/GenBank/DDBJ databases">
        <authorList>
            <person name="Li S."/>
            <person name="Li X."/>
            <person name="Zhang C."/>
            <person name="Zhao Z."/>
        </authorList>
    </citation>
    <scope>NUCLEOTIDE SEQUENCE [LARGE SCALE GENOMIC DNA]</scope>
    <source>
        <strain evidence="4">SQ345</strain>
    </source>
</reference>
<dbReference type="PANTHER" id="PTHR46546:SF4">
    <property type="entry name" value="SHEWANELLA-LIKE PROTEIN PHOSPHATASE 1"/>
    <property type="match status" value="1"/>
</dbReference>
<feature type="chain" id="PRO_5046290620" evidence="1">
    <location>
        <begin position="26"/>
        <end position="372"/>
    </location>
</feature>
<accession>A0ABY9TNI3</accession>
<proteinExistence type="predicted"/>
<sequence>MKLFSSYLLLFVLVTTFQISNDAQANTQTVNVISDGPYIFLNDKHKIDKIINVCHNSKVIQNVSDKDNIVITEDCSGNKALSFSRFYHSAKTAVEYKTAHSIAAISDFHGQYELMATILTNNGVIDENGNWDFDKGHLVITGDVFDRGDKVTEILWFLFNLEKQAIKQGGRVHLLLGNHETMVLNDDLRYLHPKYFKVEKILKQSYSSLYGDNTILGQWLRSKNVLVKINNILFAHGGFHPNLVKKELPLKKLNQVFSNNITKPLLPIRRSELGDYLHKTNGPIWYRGYFREPLATSDEIDNLLRFYKINHIVVGHTSQTNIKSRYDGRVIAIDSSIKNGKYGEILLIEKSKLVRGTMEGNKLPIEELSMKE</sequence>
<evidence type="ECO:0000313" key="3">
    <source>
        <dbReference type="EMBL" id="WNC70270.1"/>
    </source>
</evidence>
<dbReference type="Gene3D" id="3.60.21.10">
    <property type="match status" value="1"/>
</dbReference>
<evidence type="ECO:0000313" key="4">
    <source>
        <dbReference type="Proteomes" id="UP001248581"/>
    </source>
</evidence>
<dbReference type="InterPro" id="IPR004843">
    <property type="entry name" value="Calcineurin-like_PHP"/>
</dbReference>
<name>A0ABY9TNI3_9GAMM</name>
<feature type="signal peptide" evidence="1">
    <location>
        <begin position="1"/>
        <end position="25"/>
    </location>
</feature>
<dbReference type="InterPro" id="IPR029052">
    <property type="entry name" value="Metallo-depent_PP-like"/>
</dbReference>